<sequence>MIVASAPVAPPAANRNRNTFRMRKVLRSGMEAIELHDERSGAVAVFAHRGATLLDWRVRDGSELVALTDGFVSAEELASQNGVRNGILAPFPNRIADGRYRFDGRDHDLLPGVPAADRLIYHGFLRTMDLKVANVQETTAGISVLFTGAIAADAFPGYPFALKFNVRVSFAARSIGLTVTATNVGERAAPYAAGWHPYFRLGDAPLDSLELTIPASRCVVTDAKLLPLDGEAAFLPVDEASLPDFRQPRPLGAAVIDGCYAGAAPGADGLIRSRLRDPATGRQLTIWQRGGLTHVFTGDTLARDARRAIAIEPVEAMTDAFNRPDCARDIRLSPGATSSFACGVGFDVDAARTSSTSSSNRFSATTA</sequence>
<gene>
    <name evidence="1" type="ORF">GPA26_01780</name>
</gene>
<dbReference type="EMBL" id="WTVR01000003">
    <property type="protein sequence ID" value="NMF87202.1"/>
    <property type="molecule type" value="Genomic_DNA"/>
</dbReference>
<organism evidence="1 2">
    <name type="scientific">Aromatoleum petrolei</name>
    <dbReference type="NCBI Taxonomy" id="76116"/>
    <lineage>
        <taxon>Bacteria</taxon>
        <taxon>Pseudomonadati</taxon>
        <taxon>Pseudomonadota</taxon>
        <taxon>Betaproteobacteria</taxon>
        <taxon>Rhodocyclales</taxon>
        <taxon>Rhodocyclaceae</taxon>
        <taxon>Aromatoleum</taxon>
    </lineage>
</organism>
<reference evidence="1 2" key="1">
    <citation type="submission" date="2019-12" db="EMBL/GenBank/DDBJ databases">
        <title>Comparative genomics gives insights into the taxonomy of the Azoarcus-Aromatoleum group and reveals separate origins of nif in the plant-associated Azoarcus and non-plant-associated Aromatoleum sub-groups.</title>
        <authorList>
            <person name="Lafos M."/>
            <person name="Maluk M."/>
            <person name="Batista M."/>
            <person name="Junghare M."/>
            <person name="Carmona M."/>
            <person name="Faoro H."/>
            <person name="Cruz L.M."/>
            <person name="Battistoni F."/>
            <person name="De Souza E."/>
            <person name="Pedrosa F."/>
            <person name="Chen W.-M."/>
            <person name="Poole P.S."/>
            <person name="Dixon R.A."/>
            <person name="James E.K."/>
        </authorList>
    </citation>
    <scope>NUCLEOTIDE SEQUENCE [LARGE SCALE GENOMIC DNA]</scope>
    <source>
        <strain evidence="1 2">ToN1</strain>
    </source>
</reference>
<accession>A0ABX1MGX3</accession>
<keyword evidence="2" id="KW-1185">Reference proteome</keyword>
<dbReference type="SUPFAM" id="SSF74650">
    <property type="entry name" value="Galactose mutarotase-like"/>
    <property type="match status" value="1"/>
</dbReference>
<dbReference type="InterPro" id="IPR011013">
    <property type="entry name" value="Gal_mutarotase_sf_dom"/>
</dbReference>
<dbReference type="Pfam" id="PF01263">
    <property type="entry name" value="Aldose_epim"/>
    <property type="match status" value="1"/>
</dbReference>
<name>A0ABX1MGX3_9RHOO</name>
<comment type="caution">
    <text evidence="1">The sequence shown here is derived from an EMBL/GenBank/DDBJ whole genome shotgun (WGS) entry which is preliminary data.</text>
</comment>
<dbReference type="InterPro" id="IPR014718">
    <property type="entry name" value="GH-type_carb-bd"/>
</dbReference>
<dbReference type="PANTHER" id="PTHR10091:SF0">
    <property type="entry name" value="GALACTOSE MUTAROTASE"/>
    <property type="match status" value="1"/>
</dbReference>
<evidence type="ECO:0000313" key="1">
    <source>
        <dbReference type="EMBL" id="NMF87202.1"/>
    </source>
</evidence>
<dbReference type="Gene3D" id="2.70.98.10">
    <property type="match status" value="1"/>
</dbReference>
<proteinExistence type="predicted"/>
<dbReference type="InterPro" id="IPR008183">
    <property type="entry name" value="Aldose_1/G6P_1-epimerase"/>
</dbReference>
<dbReference type="PANTHER" id="PTHR10091">
    <property type="entry name" value="ALDOSE-1-EPIMERASE"/>
    <property type="match status" value="1"/>
</dbReference>
<evidence type="ECO:0000313" key="2">
    <source>
        <dbReference type="Proteomes" id="UP000652074"/>
    </source>
</evidence>
<protein>
    <submittedName>
        <fullName evidence="1">Aldose 1-epimerase</fullName>
    </submittedName>
</protein>
<dbReference type="Proteomes" id="UP000652074">
    <property type="component" value="Unassembled WGS sequence"/>
</dbReference>